<accession>A0AAD5RET7</accession>
<organism evidence="1 2">
    <name type="scientific">Parelaphostrongylus tenuis</name>
    <name type="common">Meningeal worm</name>
    <dbReference type="NCBI Taxonomy" id="148309"/>
    <lineage>
        <taxon>Eukaryota</taxon>
        <taxon>Metazoa</taxon>
        <taxon>Ecdysozoa</taxon>
        <taxon>Nematoda</taxon>
        <taxon>Chromadorea</taxon>
        <taxon>Rhabditida</taxon>
        <taxon>Rhabditina</taxon>
        <taxon>Rhabditomorpha</taxon>
        <taxon>Strongyloidea</taxon>
        <taxon>Metastrongylidae</taxon>
        <taxon>Parelaphostrongylus</taxon>
    </lineage>
</organism>
<reference evidence="1" key="1">
    <citation type="submission" date="2021-06" db="EMBL/GenBank/DDBJ databases">
        <title>Parelaphostrongylus tenuis whole genome reference sequence.</title>
        <authorList>
            <person name="Garwood T.J."/>
            <person name="Larsen P.A."/>
            <person name="Fountain-Jones N.M."/>
            <person name="Garbe J.R."/>
            <person name="Macchietto M.G."/>
            <person name="Kania S.A."/>
            <person name="Gerhold R.W."/>
            <person name="Richards J.E."/>
            <person name="Wolf T.M."/>
        </authorList>
    </citation>
    <scope>NUCLEOTIDE SEQUENCE</scope>
    <source>
        <strain evidence="1">MNPRO001-30</strain>
        <tissue evidence="1">Meninges</tissue>
    </source>
</reference>
<sequence length="65" mass="7335">MTVPLKIVRIMSKDSSSNVIIFGMAKGLIRKLIGITHRSPLPIAKMCHGHRIQMVYIKKPEIHSI</sequence>
<dbReference type="AlphaFoldDB" id="A0AAD5RET7"/>
<protein>
    <submittedName>
        <fullName evidence="1">Uncharacterized protein</fullName>
    </submittedName>
</protein>
<dbReference type="Proteomes" id="UP001196413">
    <property type="component" value="Unassembled WGS sequence"/>
</dbReference>
<name>A0AAD5RET7_PARTN</name>
<evidence type="ECO:0000313" key="1">
    <source>
        <dbReference type="EMBL" id="KAJ1374892.1"/>
    </source>
</evidence>
<dbReference type="EMBL" id="JAHQIW010007495">
    <property type="protein sequence ID" value="KAJ1374892.1"/>
    <property type="molecule type" value="Genomic_DNA"/>
</dbReference>
<gene>
    <name evidence="1" type="ORF">KIN20_038000</name>
</gene>
<evidence type="ECO:0000313" key="2">
    <source>
        <dbReference type="Proteomes" id="UP001196413"/>
    </source>
</evidence>
<keyword evidence="2" id="KW-1185">Reference proteome</keyword>
<proteinExistence type="predicted"/>
<comment type="caution">
    <text evidence="1">The sequence shown here is derived from an EMBL/GenBank/DDBJ whole genome shotgun (WGS) entry which is preliminary data.</text>
</comment>